<accession>A0A1J0VXR4</accession>
<dbReference type="Proteomes" id="UP000183810">
    <property type="component" value="Chromosome"/>
</dbReference>
<dbReference type="Gene3D" id="3.40.50.1000">
    <property type="entry name" value="HAD superfamily/HAD-like"/>
    <property type="match status" value="1"/>
</dbReference>
<dbReference type="Pfam" id="PF13419">
    <property type="entry name" value="HAD_2"/>
    <property type="match status" value="1"/>
</dbReference>
<dbReference type="InterPro" id="IPR023198">
    <property type="entry name" value="PGP-like_dom2"/>
</dbReference>
<dbReference type="Gene3D" id="1.10.150.240">
    <property type="entry name" value="Putative phosphatase, domain 2"/>
    <property type="match status" value="1"/>
</dbReference>
<dbReference type="PANTHER" id="PTHR43434">
    <property type="entry name" value="PHOSPHOGLYCOLATE PHOSPHATASE"/>
    <property type="match status" value="1"/>
</dbReference>
<dbReference type="SFLD" id="SFLDG01129">
    <property type="entry name" value="C1.5:_HAD__Beta-PGM__Phosphata"/>
    <property type="match status" value="1"/>
</dbReference>
<organism evidence="1 2">
    <name type="scientific">Nocardia mangyaensis</name>
    <dbReference type="NCBI Taxonomy" id="2213200"/>
    <lineage>
        <taxon>Bacteria</taxon>
        <taxon>Bacillati</taxon>
        <taxon>Actinomycetota</taxon>
        <taxon>Actinomycetes</taxon>
        <taxon>Mycobacteriales</taxon>
        <taxon>Nocardiaceae</taxon>
        <taxon>Nocardia</taxon>
    </lineage>
</organism>
<dbReference type="AlphaFoldDB" id="A0A1J0VXR4"/>
<dbReference type="InterPro" id="IPR050155">
    <property type="entry name" value="HAD-like_hydrolase_sf"/>
</dbReference>
<sequence>MSRHDKQPRYCALFDLDGVIVDTRAAIREALRALACEAGVAIDPDVLDATVLLSPVDALRVLGVSDAHRVYNCDYDEALSLAIGEVRVFDEVVSGMATLAKSGIGLGIVTAQARSRLRYLVPPEVMDLVAVVIAHEDAPAKPAPDGILAACAHLRVPPERTFFIGDRTTDVMAGRAAGVITVGASWGMAGAAALRREGVDVLIAAPDQVGPVVLAQIDSRGGLADR</sequence>
<evidence type="ECO:0000313" key="2">
    <source>
        <dbReference type="Proteomes" id="UP000183810"/>
    </source>
</evidence>
<dbReference type="InterPro" id="IPR006439">
    <property type="entry name" value="HAD-SF_hydro_IA"/>
</dbReference>
<protein>
    <recommendedName>
        <fullName evidence="3">HAD family hydrolase</fullName>
    </recommendedName>
</protein>
<dbReference type="GO" id="GO:0008967">
    <property type="term" value="F:phosphoglycolate phosphatase activity"/>
    <property type="evidence" value="ECO:0007669"/>
    <property type="project" value="TreeGrafter"/>
</dbReference>
<evidence type="ECO:0000313" key="1">
    <source>
        <dbReference type="EMBL" id="APE36851.1"/>
    </source>
</evidence>
<dbReference type="EMBL" id="CP018082">
    <property type="protein sequence ID" value="APE36851.1"/>
    <property type="molecule type" value="Genomic_DNA"/>
</dbReference>
<reference evidence="1" key="1">
    <citation type="submission" date="2016-11" db="EMBL/GenBank/DDBJ databases">
        <authorList>
            <person name="Jaros S."/>
            <person name="Januszkiewicz K."/>
            <person name="Wedrychowicz H."/>
        </authorList>
    </citation>
    <scope>NUCLEOTIDE SEQUENCE [LARGE SCALE GENOMIC DNA]</scope>
    <source>
        <strain evidence="1">Y48</strain>
    </source>
</reference>
<dbReference type="GO" id="GO:0006281">
    <property type="term" value="P:DNA repair"/>
    <property type="evidence" value="ECO:0007669"/>
    <property type="project" value="TreeGrafter"/>
</dbReference>
<dbReference type="InterPro" id="IPR023214">
    <property type="entry name" value="HAD_sf"/>
</dbReference>
<keyword evidence="2" id="KW-1185">Reference proteome</keyword>
<gene>
    <name evidence="1" type="ORF">BOX37_26255</name>
</gene>
<dbReference type="KEGG" id="nsl:BOX37_26255"/>
<dbReference type="SFLD" id="SFLDS00003">
    <property type="entry name" value="Haloacid_Dehalogenase"/>
    <property type="match status" value="1"/>
</dbReference>
<dbReference type="NCBIfam" id="TIGR01549">
    <property type="entry name" value="HAD-SF-IA-v1"/>
    <property type="match status" value="1"/>
</dbReference>
<dbReference type="InterPro" id="IPR036412">
    <property type="entry name" value="HAD-like_sf"/>
</dbReference>
<name>A0A1J0VXR4_9NOCA</name>
<evidence type="ECO:0008006" key="3">
    <source>
        <dbReference type="Google" id="ProtNLM"/>
    </source>
</evidence>
<dbReference type="SUPFAM" id="SSF56784">
    <property type="entry name" value="HAD-like"/>
    <property type="match status" value="1"/>
</dbReference>
<dbReference type="PANTHER" id="PTHR43434:SF1">
    <property type="entry name" value="PHOSPHOGLYCOLATE PHOSPHATASE"/>
    <property type="match status" value="1"/>
</dbReference>
<dbReference type="InterPro" id="IPR041492">
    <property type="entry name" value="HAD_2"/>
</dbReference>
<proteinExistence type="predicted"/>